<organism evidence="1 2">
    <name type="scientific">Natrinema pellirubrum (strain DSM 15624 / CIP 106293 / JCM 10476 / NCIMB 786 / 157)</name>
    <dbReference type="NCBI Taxonomy" id="797303"/>
    <lineage>
        <taxon>Archaea</taxon>
        <taxon>Methanobacteriati</taxon>
        <taxon>Methanobacteriota</taxon>
        <taxon>Stenosarchaea group</taxon>
        <taxon>Halobacteria</taxon>
        <taxon>Halobacteriales</taxon>
        <taxon>Natrialbaceae</taxon>
        <taxon>Natrinema</taxon>
    </lineage>
</organism>
<keyword evidence="2" id="KW-1185">Reference proteome</keyword>
<evidence type="ECO:0000313" key="2">
    <source>
        <dbReference type="Proteomes" id="UP000011593"/>
    </source>
</evidence>
<dbReference type="AlphaFoldDB" id="L9ZA38"/>
<dbReference type="PATRIC" id="fig|797303.5.peg.46"/>
<dbReference type="EMBL" id="AOIE01000003">
    <property type="protein sequence ID" value="ELY82003.1"/>
    <property type="molecule type" value="Genomic_DNA"/>
</dbReference>
<dbReference type="Proteomes" id="UP000011593">
    <property type="component" value="Unassembled WGS sequence"/>
</dbReference>
<reference evidence="1 2" key="1">
    <citation type="journal article" date="2014" name="PLoS Genet.">
        <title>Phylogenetically driven sequencing of extremely halophilic archaea reveals strategies for static and dynamic osmo-response.</title>
        <authorList>
            <person name="Becker E.A."/>
            <person name="Seitzer P.M."/>
            <person name="Tritt A."/>
            <person name="Larsen D."/>
            <person name="Krusor M."/>
            <person name="Yao A.I."/>
            <person name="Wu D."/>
            <person name="Madern D."/>
            <person name="Eisen J.A."/>
            <person name="Darling A.E."/>
            <person name="Facciotti M.T."/>
        </authorList>
    </citation>
    <scope>NUCLEOTIDE SEQUENCE [LARGE SCALE GENOMIC DNA]</scope>
    <source>
        <strain evidence="1 2">DSM 15624</strain>
    </source>
</reference>
<name>L9ZA38_NATP1</name>
<protein>
    <submittedName>
        <fullName evidence="1">Uncharacterized protein</fullName>
    </submittedName>
</protein>
<gene>
    <name evidence="1" type="ORF">C488_00222</name>
</gene>
<comment type="caution">
    <text evidence="1">The sequence shown here is derived from an EMBL/GenBank/DDBJ whole genome shotgun (WGS) entry which is preliminary data.</text>
</comment>
<accession>L9ZA38</accession>
<proteinExistence type="predicted"/>
<sequence length="57" mass="6171">MGPAVTAMPVWIECDDCGLEGTIPERDVVPGGGTRCPSCGERTFSVRRAELDWHPDP</sequence>
<evidence type="ECO:0000313" key="1">
    <source>
        <dbReference type="EMBL" id="ELY82003.1"/>
    </source>
</evidence>